<evidence type="ECO:0000256" key="1">
    <source>
        <dbReference type="SAM" id="MobiDB-lite"/>
    </source>
</evidence>
<feature type="compositionally biased region" description="Polar residues" evidence="1">
    <location>
        <begin position="157"/>
        <end position="168"/>
    </location>
</feature>
<dbReference type="AlphaFoldDB" id="A0A6A1UH61"/>
<sequence length="184" mass="20102">MGINRKEIEKESFLSNLATTSGRWWLRRPRTTAGGLKRHRVAWWPLPASTPVLVGGGLSGLRAASHSHLRPRGGRPNVGQCLTGQRMAGRSQSWLAAPLPLGAKQCQGHEMPWVGHLSLGLGISCPTRRKDQQTQPKRPTRARSPAQVQVRPGPRPDSSSGWTRTATHTDWVGPGPMGQRVNPI</sequence>
<dbReference type="EMBL" id="RXIC02000415">
    <property type="protein sequence ID" value="KAB1199785.1"/>
    <property type="molecule type" value="Genomic_DNA"/>
</dbReference>
<gene>
    <name evidence="2" type="ORF">CJ030_MR0G013380</name>
    <name evidence="3" type="ORF">CJ030_MR0G013382</name>
</gene>
<evidence type="ECO:0000313" key="4">
    <source>
        <dbReference type="Proteomes" id="UP000516437"/>
    </source>
</evidence>
<dbReference type="Proteomes" id="UP000516437">
    <property type="component" value="Unassembled WGS sequence"/>
</dbReference>
<proteinExistence type="predicted"/>
<keyword evidence="4" id="KW-1185">Reference proteome</keyword>
<evidence type="ECO:0000313" key="2">
    <source>
        <dbReference type="EMBL" id="KAB1199783.1"/>
    </source>
</evidence>
<comment type="caution">
    <text evidence="3">The sequence shown here is derived from an EMBL/GenBank/DDBJ whole genome shotgun (WGS) entry which is preliminary data.</text>
</comment>
<feature type="region of interest" description="Disordered" evidence="1">
    <location>
        <begin position="126"/>
        <end position="184"/>
    </location>
</feature>
<reference evidence="3" key="1">
    <citation type="submission" date="2018-07" db="EMBL/GenBank/DDBJ databases">
        <authorList>
            <person name="Gao Z.-S."/>
            <person name="Jia H.-M."/>
            <person name="Jia H.-J."/>
            <person name="Cai Q.-L."/>
            <person name="Wang Y."/>
            <person name="Zhao H.-B."/>
        </authorList>
    </citation>
    <scope>NUCLEOTIDE SEQUENCE</scope>
    <source>
        <tissue evidence="3">Leaves</tissue>
    </source>
</reference>
<dbReference type="EMBL" id="RXIC02000415">
    <property type="protein sequence ID" value="KAB1199783.1"/>
    <property type="molecule type" value="Genomic_DNA"/>
</dbReference>
<organism evidence="3 4">
    <name type="scientific">Morella rubra</name>
    <name type="common">Chinese bayberry</name>
    <dbReference type="NCBI Taxonomy" id="262757"/>
    <lineage>
        <taxon>Eukaryota</taxon>
        <taxon>Viridiplantae</taxon>
        <taxon>Streptophyta</taxon>
        <taxon>Embryophyta</taxon>
        <taxon>Tracheophyta</taxon>
        <taxon>Spermatophyta</taxon>
        <taxon>Magnoliopsida</taxon>
        <taxon>eudicotyledons</taxon>
        <taxon>Gunneridae</taxon>
        <taxon>Pentapetalae</taxon>
        <taxon>rosids</taxon>
        <taxon>fabids</taxon>
        <taxon>Fagales</taxon>
        <taxon>Myricaceae</taxon>
        <taxon>Morella</taxon>
    </lineage>
</organism>
<protein>
    <submittedName>
        <fullName evidence="3">Uncharacterized protein</fullName>
    </submittedName>
</protein>
<reference evidence="3" key="3">
    <citation type="submission" date="2019-09" db="EMBL/GenBank/DDBJ databases">
        <authorList>
            <person name="Gao Z."/>
        </authorList>
    </citation>
    <scope>NUCLEOTIDE SEQUENCE</scope>
    <source>
        <tissue evidence="3">Leaves</tissue>
    </source>
</reference>
<accession>A0A6A1UH61</accession>
<name>A0A6A1UH61_9ROSI</name>
<evidence type="ECO:0000313" key="3">
    <source>
        <dbReference type="EMBL" id="KAB1199785.1"/>
    </source>
</evidence>
<reference evidence="3 4" key="2">
    <citation type="journal article" date="2019" name="Plant Biotechnol. J.">
        <title>The red bayberry genome and genetic basis of sex determination.</title>
        <authorList>
            <person name="Jia H.M."/>
            <person name="Jia H.J."/>
            <person name="Cai Q.L."/>
            <person name="Wang Y."/>
            <person name="Zhao H.B."/>
            <person name="Yang W.F."/>
            <person name="Wang G.Y."/>
            <person name="Li Y.H."/>
            <person name="Zhan D.L."/>
            <person name="Shen Y.T."/>
            <person name="Niu Q.F."/>
            <person name="Chang L."/>
            <person name="Qiu J."/>
            <person name="Zhao L."/>
            <person name="Xie H.B."/>
            <person name="Fu W.Y."/>
            <person name="Jin J."/>
            <person name="Li X.W."/>
            <person name="Jiao Y."/>
            <person name="Zhou C.C."/>
            <person name="Tu T."/>
            <person name="Chai C.Y."/>
            <person name="Gao J.L."/>
            <person name="Fan L.J."/>
            <person name="van de Weg E."/>
            <person name="Wang J.Y."/>
            <person name="Gao Z.S."/>
        </authorList>
    </citation>
    <scope>NUCLEOTIDE SEQUENCE [LARGE SCALE GENOMIC DNA]</scope>
    <source>
        <tissue evidence="3">Leaves</tissue>
    </source>
</reference>